<accession>A0ACB7ZPD3</accession>
<evidence type="ECO:0000313" key="2">
    <source>
        <dbReference type="Proteomes" id="UP000828048"/>
    </source>
</evidence>
<keyword evidence="2" id="KW-1185">Reference proteome</keyword>
<name>A0ACB7ZPD3_9ERIC</name>
<evidence type="ECO:0000313" key="1">
    <source>
        <dbReference type="EMBL" id="KAH7866975.1"/>
    </source>
</evidence>
<comment type="caution">
    <text evidence="1">The sequence shown here is derived from an EMBL/GenBank/DDBJ whole genome shotgun (WGS) entry which is preliminary data.</text>
</comment>
<proteinExistence type="predicted"/>
<sequence length="685" mass="75458">MAAPSSSKVSHEELKNAGERLLMPPASTTELLSLLDEVEHLLSRVDQAPSIPTLEALFPIRKALITQDLLRHSEIDVKVSVASCINEITRVTAPNAPYEDEQMKEIFELTVMALEKLSLHSGRCYTKAVSILHNIAAVRSSLVMLDLEFDELIVEMFQLFFNTIRSNHPHSVFSDMEDIMKLVIEETEEIPLELIIPLLNSVKKENQTVSPLSWKLGQNILTHCAAKLEPYLPPAVKFMGIDLSDFAEIVFSICQDASGSEHLELACSSKPESVPKKRGKKPVSLKNHAKRVSTSSQDSAAKEAAQSETVKETKAQKALPFSATGSSNGDDGPKKASNKKGKRKRIPQKEEVSEMAVGVEISGEELVGCEIKVWWPLDQRFYEGAISLFDPVEKKHKVLYADGEDEMLDLSTERWILVKKSSSSEQGQGNELPSSDALTDMKMDSADTSLLPLPSNEVDTNHPLWNYVTVVEKKSDGGGNVTWQCNFCKVIKKGSYTRVKGHLLNFPSAGIKPCEKVTSKDVATMQRLEDKAKGRNKKTDSADASSLPSPSEEVNTKDSSNEVDTKNPSNEGDTSNPKDPSNEGDTSNPKDPSNEVDAKNPSNEGDTSSPLWRYVTRIGKRSNGGGNVTWQCNFCGVVKKGSYTRVRGHLLNWASAGVRPCEKVTHQDIAAMQRLENEAALGRRK</sequence>
<reference evidence="1 2" key="1">
    <citation type="journal article" date="2021" name="Hortic Res">
        <title>High-quality reference genome and annotation aids understanding of berry development for evergreen blueberry (Vaccinium darrowii).</title>
        <authorList>
            <person name="Yu J."/>
            <person name="Hulse-Kemp A.M."/>
            <person name="Babiker E."/>
            <person name="Staton M."/>
        </authorList>
    </citation>
    <scope>NUCLEOTIDE SEQUENCE [LARGE SCALE GENOMIC DNA]</scope>
    <source>
        <strain evidence="2">cv. NJ 8807/NJ 8810</strain>
        <tissue evidence="1">Young leaf</tissue>
    </source>
</reference>
<gene>
    <name evidence="1" type="ORF">Vadar_027357</name>
</gene>
<organism evidence="1 2">
    <name type="scientific">Vaccinium darrowii</name>
    <dbReference type="NCBI Taxonomy" id="229202"/>
    <lineage>
        <taxon>Eukaryota</taxon>
        <taxon>Viridiplantae</taxon>
        <taxon>Streptophyta</taxon>
        <taxon>Embryophyta</taxon>
        <taxon>Tracheophyta</taxon>
        <taxon>Spermatophyta</taxon>
        <taxon>Magnoliopsida</taxon>
        <taxon>eudicotyledons</taxon>
        <taxon>Gunneridae</taxon>
        <taxon>Pentapetalae</taxon>
        <taxon>asterids</taxon>
        <taxon>Ericales</taxon>
        <taxon>Ericaceae</taxon>
        <taxon>Vaccinioideae</taxon>
        <taxon>Vaccinieae</taxon>
        <taxon>Vaccinium</taxon>
    </lineage>
</organism>
<dbReference type="EMBL" id="CM037159">
    <property type="protein sequence ID" value="KAH7866975.1"/>
    <property type="molecule type" value="Genomic_DNA"/>
</dbReference>
<protein>
    <submittedName>
        <fullName evidence="1">Uncharacterized protein</fullName>
    </submittedName>
</protein>
<dbReference type="Proteomes" id="UP000828048">
    <property type="component" value="Chromosome 9"/>
</dbReference>